<dbReference type="CDD" id="cd15482">
    <property type="entry name" value="Sialidase_non-viral"/>
    <property type="match status" value="1"/>
</dbReference>
<dbReference type="Gene3D" id="2.130.10.10">
    <property type="entry name" value="YVTN repeat-like/Quinoprotein amine dehydrogenase"/>
    <property type="match status" value="1"/>
</dbReference>
<accession>A0A916W4J5</accession>
<feature type="signal peptide" evidence="1">
    <location>
        <begin position="1"/>
        <end position="21"/>
    </location>
</feature>
<gene>
    <name evidence="2" type="ORF">GCM10011499_39470</name>
</gene>
<name>A0A916W4J5_9HYPH</name>
<sequence length="288" mass="30525">MILFYGLRATLLMASATFAQGALGQELRPLSDVLSTTHIHGLAPQENANLVLMATHHGLWRVDLNEETAQLLGSSRDDFMGFSPHPTDNSRYWASGHPASGGNLGIIESVDAGENWSRIADGVGGPVDFHQMTVSGVDPGVLYGVHHGTSLQKSEDSGRSWEEIGLLPDGIIDIAASAVAPDTVFAATNSGLFTSEDSGRTWIRIHDSAAPVSSVEVDADGIHAFILGIGVVQSLETELDFVVLADNFEDTYLLHLTPMANGEFVAATDQGGLVLLSPDGQIVKSIPQ</sequence>
<dbReference type="Proteomes" id="UP000596977">
    <property type="component" value="Unassembled WGS sequence"/>
</dbReference>
<keyword evidence="3" id="KW-1185">Reference proteome</keyword>
<dbReference type="OrthoDB" id="9764804at2"/>
<dbReference type="SUPFAM" id="SSF110296">
    <property type="entry name" value="Oligoxyloglucan reducing end-specific cellobiohydrolase"/>
    <property type="match status" value="1"/>
</dbReference>
<feature type="chain" id="PRO_5037116971" description="Photosynthesis system II assembly factor Ycf48/Hcf136-like domain-containing protein" evidence="1">
    <location>
        <begin position="22"/>
        <end position="288"/>
    </location>
</feature>
<evidence type="ECO:0008006" key="4">
    <source>
        <dbReference type="Google" id="ProtNLM"/>
    </source>
</evidence>
<organism evidence="2 3">
    <name type="scientific">Pelagibacterium lentulum</name>
    <dbReference type="NCBI Taxonomy" id="2029865"/>
    <lineage>
        <taxon>Bacteria</taxon>
        <taxon>Pseudomonadati</taxon>
        <taxon>Pseudomonadota</taxon>
        <taxon>Alphaproteobacteria</taxon>
        <taxon>Hyphomicrobiales</taxon>
        <taxon>Devosiaceae</taxon>
        <taxon>Pelagibacterium</taxon>
    </lineage>
</organism>
<dbReference type="AlphaFoldDB" id="A0A916W4J5"/>
<evidence type="ECO:0000313" key="3">
    <source>
        <dbReference type="Proteomes" id="UP000596977"/>
    </source>
</evidence>
<comment type="caution">
    <text evidence="2">The sequence shown here is derived from an EMBL/GenBank/DDBJ whole genome shotgun (WGS) entry which is preliminary data.</text>
</comment>
<keyword evidence="1" id="KW-0732">Signal</keyword>
<proteinExistence type="predicted"/>
<reference evidence="2 3" key="1">
    <citation type="journal article" date="2014" name="Int. J. Syst. Evol. Microbiol.">
        <title>Complete genome sequence of Corynebacterium casei LMG S-19264T (=DSM 44701T), isolated from a smear-ripened cheese.</title>
        <authorList>
            <consortium name="US DOE Joint Genome Institute (JGI-PGF)"/>
            <person name="Walter F."/>
            <person name="Albersmeier A."/>
            <person name="Kalinowski J."/>
            <person name="Ruckert C."/>
        </authorList>
    </citation>
    <scope>NUCLEOTIDE SEQUENCE [LARGE SCALE GENOMIC DNA]</scope>
    <source>
        <strain evidence="2 3">CGMCC 1.15896</strain>
    </source>
</reference>
<dbReference type="InterPro" id="IPR015943">
    <property type="entry name" value="WD40/YVTN_repeat-like_dom_sf"/>
</dbReference>
<dbReference type="EMBL" id="BMKB01000014">
    <property type="protein sequence ID" value="GGA65122.1"/>
    <property type="molecule type" value="Genomic_DNA"/>
</dbReference>
<evidence type="ECO:0000256" key="1">
    <source>
        <dbReference type="SAM" id="SignalP"/>
    </source>
</evidence>
<evidence type="ECO:0000313" key="2">
    <source>
        <dbReference type="EMBL" id="GGA65122.1"/>
    </source>
</evidence>
<protein>
    <recommendedName>
        <fullName evidence="4">Photosynthesis system II assembly factor Ycf48/Hcf136-like domain-containing protein</fullName>
    </recommendedName>
</protein>